<dbReference type="Pfam" id="PF04325">
    <property type="entry name" value="DUF465"/>
    <property type="match status" value="1"/>
</dbReference>
<evidence type="ECO:0000313" key="3">
    <source>
        <dbReference type="Proteomes" id="UP000615687"/>
    </source>
</evidence>
<reference evidence="2" key="3">
    <citation type="journal article" date="2021" name="Microorganisms">
        <title>Bacterial Dimethylsulfoniopropionate Biosynthesis in the East China Sea.</title>
        <authorList>
            <person name="Liu J."/>
            <person name="Zhang Y."/>
            <person name="Liu J."/>
            <person name="Zhong H."/>
            <person name="Williams B.T."/>
            <person name="Zheng Y."/>
            <person name="Curson A.R.J."/>
            <person name="Sun C."/>
            <person name="Sun H."/>
            <person name="Song D."/>
            <person name="Wagner Mackenzie B."/>
            <person name="Bermejo Martinez A."/>
            <person name="Todd J.D."/>
            <person name="Zhang X.H."/>
        </authorList>
    </citation>
    <scope>NUCLEOTIDE SEQUENCE</scope>
    <source>
        <strain evidence="2">AESS21</strain>
    </source>
</reference>
<organism evidence="2 4">
    <name type="scientific">Roseibium polysiphoniae</name>
    <dbReference type="NCBI Taxonomy" id="2571221"/>
    <lineage>
        <taxon>Bacteria</taxon>
        <taxon>Pseudomonadati</taxon>
        <taxon>Pseudomonadota</taxon>
        <taxon>Alphaproteobacteria</taxon>
        <taxon>Hyphomicrobiales</taxon>
        <taxon>Stappiaceae</taxon>
        <taxon>Roseibium</taxon>
    </lineage>
</organism>
<dbReference type="AlphaFoldDB" id="A0A944C5W9"/>
<dbReference type="RefSeq" id="WP_192106538.1">
    <property type="nucleotide sequence ID" value="NZ_JACYXJ010000001.1"/>
</dbReference>
<dbReference type="Proteomes" id="UP000615687">
    <property type="component" value="Unassembled WGS sequence"/>
</dbReference>
<dbReference type="EMBL" id="QTKU01000001">
    <property type="protein sequence ID" value="MBS8258750.1"/>
    <property type="molecule type" value="Genomic_DNA"/>
</dbReference>
<reference evidence="2" key="1">
    <citation type="submission" date="2018-08" db="EMBL/GenBank/DDBJ databases">
        <authorList>
            <person name="Jin W."/>
            <person name="Wang H."/>
            <person name="Yang Y."/>
            <person name="Li M."/>
            <person name="Liu J."/>
        </authorList>
    </citation>
    <scope>NUCLEOTIDE SEQUENCE</scope>
    <source>
        <strain evidence="2">AESS21</strain>
    </source>
</reference>
<dbReference type="InterPro" id="IPR038444">
    <property type="entry name" value="DUF465_sf"/>
</dbReference>
<proteinExistence type="predicted"/>
<dbReference type="Proteomes" id="UP000705379">
    <property type="component" value="Unassembled WGS sequence"/>
</dbReference>
<accession>A0A944C5W9</accession>
<evidence type="ECO:0000313" key="2">
    <source>
        <dbReference type="EMBL" id="MBS8258750.1"/>
    </source>
</evidence>
<protein>
    <submittedName>
        <fullName evidence="2">DUF465 domain-containing protein</fullName>
    </submittedName>
    <submittedName>
        <fullName evidence="1">YdcH family protein</fullName>
    </submittedName>
</protein>
<evidence type="ECO:0000313" key="4">
    <source>
        <dbReference type="Proteomes" id="UP000705379"/>
    </source>
</evidence>
<name>A0A944C5W9_9HYPH</name>
<gene>
    <name evidence="2" type="ORF">DYI23_00840</name>
    <name evidence="1" type="ORF">IG617_01060</name>
</gene>
<dbReference type="Gene3D" id="6.10.280.50">
    <property type="match status" value="1"/>
</dbReference>
<dbReference type="InterPro" id="IPR007420">
    <property type="entry name" value="DUF465"/>
</dbReference>
<reference evidence="1 3" key="2">
    <citation type="submission" date="2020-09" db="EMBL/GenBank/DDBJ databases">
        <title>The genome sequence of type strain Labrenzia polysiphoniae KACC 19711.</title>
        <authorList>
            <person name="Liu Y."/>
        </authorList>
    </citation>
    <scope>NUCLEOTIDE SEQUENCE [LARGE SCALE GENOMIC DNA]</scope>
    <source>
        <strain evidence="1 3">KACC 19711</strain>
    </source>
</reference>
<evidence type="ECO:0000313" key="1">
    <source>
        <dbReference type="EMBL" id="MBD8874861.1"/>
    </source>
</evidence>
<keyword evidence="3" id="KW-1185">Reference proteome</keyword>
<sequence>MSHVPHELHEEFPDAAEALHALKANDAHFVKLSDEYHAINREIHRIETDVEPASDEALEDLKKKRLSLKDQIAAMLAVSESTGS</sequence>
<dbReference type="EMBL" id="JACYXJ010000001">
    <property type="protein sequence ID" value="MBD8874861.1"/>
    <property type="molecule type" value="Genomic_DNA"/>
</dbReference>
<comment type="caution">
    <text evidence="2">The sequence shown here is derived from an EMBL/GenBank/DDBJ whole genome shotgun (WGS) entry which is preliminary data.</text>
</comment>